<evidence type="ECO:0000256" key="3">
    <source>
        <dbReference type="ARBA" id="ARBA00022898"/>
    </source>
</evidence>
<dbReference type="EC" id="4.2.3.1" evidence="5"/>
<dbReference type="AlphaFoldDB" id="A0A511AA30"/>
<accession>A0A511AA30</accession>
<proteinExistence type="inferred from homology"/>
<dbReference type="InterPro" id="IPR004450">
    <property type="entry name" value="Thr_synthase-like"/>
</dbReference>
<name>A0A511AA30_9MICO</name>
<organism evidence="9 10">
    <name type="scientific">Microbacterium aerolatum</name>
    <dbReference type="NCBI Taxonomy" id="153731"/>
    <lineage>
        <taxon>Bacteria</taxon>
        <taxon>Bacillati</taxon>
        <taxon>Actinomycetota</taxon>
        <taxon>Actinomycetes</taxon>
        <taxon>Micrococcales</taxon>
        <taxon>Microbacteriaceae</taxon>
        <taxon>Microbacterium</taxon>
    </lineage>
</organism>
<dbReference type="CDD" id="cd01560">
    <property type="entry name" value="Thr-synth_2"/>
    <property type="match status" value="1"/>
</dbReference>
<evidence type="ECO:0000256" key="1">
    <source>
        <dbReference type="ARBA" id="ARBA00001933"/>
    </source>
</evidence>
<dbReference type="OrthoDB" id="9778118at2"/>
<feature type="modified residue" description="N6-(pyridoxal phosphate)lysine" evidence="6">
    <location>
        <position position="112"/>
    </location>
</feature>
<keyword evidence="4" id="KW-0456">Lyase</keyword>
<dbReference type="InterPro" id="IPR051166">
    <property type="entry name" value="Threonine_Synthase"/>
</dbReference>
<dbReference type="RefSeq" id="WP_147037706.1">
    <property type="nucleotide sequence ID" value="NZ_BJUW01000001.1"/>
</dbReference>
<dbReference type="GO" id="GO:0009088">
    <property type="term" value="P:threonine biosynthetic process"/>
    <property type="evidence" value="ECO:0007669"/>
    <property type="project" value="UniProtKB-UniRule"/>
</dbReference>
<evidence type="ECO:0000259" key="8">
    <source>
        <dbReference type="Pfam" id="PF14821"/>
    </source>
</evidence>
<comment type="cofactor">
    <cofactor evidence="1 6">
        <name>pyridoxal 5'-phosphate</name>
        <dbReference type="ChEBI" id="CHEBI:597326"/>
    </cofactor>
</comment>
<comment type="caution">
    <text evidence="9">The sequence shown here is derived from an EMBL/GenBank/DDBJ whole genome shotgun (WGS) entry which is preliminary data.</text>
</comment>
<evidence type="ECO:0000256" key="2">
    <source>
        <dbReference type="ARBA" id="ARBA00005517"/>
    </source>
</evidence>
<comment type="similarity">
    <text evidence="2">Belongs to the threonine synthase family.</text>
</comment>
<dbReference type="GO" id="GO:0004795">
    <property type="term" value="F:threonine synthase activity"/>
    <property type="evidence" value="ECO:0007669"/>
    <property type="project" value="UniProtKB-UniRule"/>
</dbReference>
<dbReference type="Pfam" id="PF14821">
    <property type="entry name" value="Thr_synth_N"/>
    <property type="match status" value="1"/>
</dbReference>
<evidence type="ECO:0000259" key="7">
    <source>
        <dbReference type="Pfam" id="PF00291"/>
    </source>
</evidence>
<dbReference type="InterPro" id="IPR029144">
    <property type="entry name" value="Thr_synth_N"/>
</dbReference>
<dbReference type="Gene3D" id="3.90.1380.10">
    <property type="entry name" value="Threonine synthase, N-terminal domain"/>
    <property type="match status" value="1"/>
</dbReference>
<evidence type="ECO:0000313" key="10">
    <source>
        <dbReference type="Proteomes" id="UP000321225"/>
    </source>
</evidence>
<dbReference type="Gene3D" id="3.40.50.1100">
    <property type="match status" value="2"/>
</dbReference>
<dbReference type="Proteomes" id="UP000321225">
    <property type="component" value="Unassembled WGS sequence"/>
</dbReference>
<reference evidence="9 10" key="1">
    <citation type="submission" date="2019-07" db="EMBL/GenBank/DDBJ databases">
        <title>Whole genome shotgun sequence of Microbacterium aerolatum NBRC 103071.</title>
        <authorList>
            <person name="Hosoyama A."/>
            <person name="Uohara A."/>
            <person name="Ohji S."/>
            <person name="Ichikawa N."/>
        </authorList>
    </citation>
    <scope>NUCLEOTIDE SEQUENCE [LARGE SCALE GENOMIC DNA]</scope>
    <source>
        <strain evidence="9 10">NBRC 103071</strain>
    </source>
</reference>
<gene>
    <name evidence="9" type="primary">thrC</name>
    <name evidence="9" type="ORF">MAE01_02200</name>
</gene>
<dbReference type="InterPro" id="IPR037158">
    <property type="entry name" value="Thr_synth_N_sf"/>
</dbReference>
<dbReference type="PANTHER" id="PTHR42690">
    <property type="entry name" value="THREONINE SYNTHASE FAMILY MEMBER"/>
    <property type="match status" value="1"/>
</dbReference>
<evidence type="ECO:0000313" key="9">
    <source>
        <dbReference type="EMBL" id="GEK85044.1"/>
    </source>
</evidence>
<dbReference type="PANTHER" id="PTHR42690:SF1">
    <property type="entry name" value="THREONINE SYNTHASE-LIKE 2"/>
    <property type="match status" value="1"/>
</dbReference>
<dbReference type="InterPro" id="IPR036052">
    <property type="entry name" value="TrpB-like_PALP_sf"/>
</dbReference>
<dbReference type="Pfam" id="PF24857">
    <property type="entry name" value="THR4_C"/>
    <property type="match status" value="1"/>
</dbReference>
<dbReference type="SUPFAM" id="SSF53686">
    <property type="entry name" value="Tryptophan synthase beta subunit-like PLP-dependent enzymes"/>
    <property type="match status" value="1"/>
</dbReference>
<dbReference type="Pfam" id="PF00291">
    <property type="entry name" value="PALP"/>
    <property type="match status" value="1"/>
</dbReference>
<protein>
    <recommendedName>
        <fullName evidence="5">Threonine synthase</fullName>
        <ecNumber evidence="5">4.2.3.1</ecNumber>
    </recommendedName>
</protein>
<dbReference type="EMBL" id="BJUW01000001">
    <property type="protein sequence ID" value="GEK85044.1"/>
    <property type="molecule type" value="Genomic_DNA"/>
</dbReference>
<dbReference type="NCBIfam" id="TIGR00260">
    <property type="entry name" value="thrC"/>
    <property type="match status" value="1"/>
</dbReference>
<evidence type="ECO:0000256" key="5">
    <source>
        <dbReference type="NCBIfam" id="TIGR00260"/>
    </source>
</evidence>
<evidence type="ECO:0000256" key="6">
    <source>
        <dbReference type="PIRSR" id="PIRSR604450-51"/>
    </source>
</evidence>
<keyword evidence="10" id="KW-1185">Reference proteome</keyword>
<feature type="domain" description="Threonine synthase N-terminal" evidence="8">
    <location>
        <begin position="2"/>
        <end position="78"/>
    </location>
</feature>
<dbReference type="InterPro" id="IPR001926">
    <property type="entry name" value="TrpB-like_PALP"/>
</dbReference>
<feature type="domain" description="Tryptophan synthase beta chain-like PALP" evidence="7">
    <location>
        <begin position="106"/>
        <end position="351"/>
    </location>
</feature>
<sequence>MQYISTRGGTLGQFSDVLLEGLAPNGGLAVPEALPHLSAAELERLRPLTYPELATEIIGLFATDIPRDDLAGLTSRAYGDGKFAADEIVPLSELGDDMTLVGLSEGPTLAFKDMAMQFLGEALEYVLEKRDRVLNVLGATSGDTGSAAEHALRGLDRVSVFMLSPQGRMSAFQRAQMYSLQDENVHNIAVEGVFDDCQNLVKRLNTDLDFKRAHSLGAVNSINFGRISAQIVYYVWAWLRTTDEVDTDARSTFEVSFAVPSGNFGNILSGHYARSMGIPIRKLVLATNENNVLDEFFRTGHYRPRSSANTLATSSPSMDVSRASNLERFVFDLLGRDPERTAAAWHELEERDEIDLSAELNRFEEEFGLLSGTSTHDDRLATIRDFRDRTGVTIDPHTADGAKVAREHIETGIPMLVLETAKPQKFADLISEALGETVEPDDDTRALLAAPQRVTDMPDDEQQLRSYISERALHA</sequence>
<keyword evidence="3 6" id="KW-0663">Pyridoxal phosphate</keyword>
<evidence type="ECO:0000256" key="4">
    <source>
        <dbReference type="ARBA" id="ARBA00023239"/>
    </source>
</evidence>